<dbReference type="AlphaFoldDB" id="T1KCQ4"/>
<reference evidence="1" key="2">
    <citation type="submission" date="2015-06" db="UniProtKB">
        <authorList>
            <consortium name="EnsemblMetazoa"/>
        </authorList>
    </citation>
    <scope>IDENTIFICATION</scope>
</reference>
<sequence length="146" mass="17311">MDSERNLALHEHRDYLVKAIRDIRNEIELRRKENDILGGFAAKAELLNAAIEEFPETKDVSIQTEPIAKRPTLFHPFAYYLSSKEKLLKKRLNNIKLATNHKGPNCLLVKKSEFRAFISMIMSTCQTYERKRNKIRKLYYLHRLHR</sequence>
<reference evidence="2" key="1">
    <citation type="submission" date="2011-08" db="EMBL/GenBank/DDBJ databases">
        <authorList>
            <person name="Rombauts S."/>
        </authorList>
    </citation>
    <scope>NUCLEOTIDE SEQUENCE</scope>
    <source>
        <strain evidence="2">London</strain>
    </source>
</reference>
<dbReference type="EMBL" id="CAEY01001995">
    <property type="status" value="NOT_ANNOTATED_CDS"/>
    <property type="molecule type" value="Genomic_DNA"/>
</dbReference>
<keyword evidence="2" id="KW-1185">Reference proteome</keyword>
<proteinExistence type="predicted"/>
<protein>
    <submittedName>
        <fullName evidence="1">Uncharacterized protein</fullName>
    </submittedName>
</protein>
<evidence type="ECO:0000313" key="2">
    <source>
        <dbReference type="Proteomes" id="UP000015104"/>
    </source>
</evidence>
<dbReference type="Proteomes" id="UP000015104">
    <property type="component" value="Unassembled WGS sequence"/>
</dbReference>
<accession>T1KCQ4</accession>
<dbReference type="EnsemblMetazoa" id="tetur09g00100.1">
    <property type="protein sequence ID" value="tetur09g00100.1"/>
    <property type="gene ID" value="tetur09g00100"/>
</dbReference>
<organism evidence="1 2">
    <name type="scientific">Tetranychus urticae</name>
    <name type="common">Two-spotted spider mite</name>
    <dbReference type="NCBI Taxonomy" id="32264"/>
    <lineage>
        <taxon>Eukaryota</taxon>
        <taxon>Metazoa</taxon>
        <taxon>Ecdysozoa</taxon>
        <taxon>Arthropoda</taxon>
        <taxon>Chelicerata</taxon>
        <taxon>Arachnida</taxon>
        <taxon>Acari</taxon>
        <taxon>Acariformes</taxon>
        <taxon>Trombidiformes</taxon>
        <taxon>Prostigmata</taxon>
        <taxon>Eleutherengona</taxon>
        <taxon>Raphignathae</taxon>
        <taxon>Tetranychoidea</taxon>
        <taxon>Tetranychidae</taxon>
        <taxon>Tetranychus</taxon>
    </lineage>
</organism>
<evidence type="ECO:0000313" key="1">
    <source>
        <dbReference type="EnsemblMetazoa" id="tetur09g00100.1"/>
    </source>
</evidence>
<name>T1KCQ4_TETUR</name>
<dbReference type="HOGENOM" id="CLU_1779801_0_0_1"/>